<dbReference type="GO" id="GO:0009229">
    <property type="term" value="P:thiamine diphosphate biosynthetic process"/>
    <property type="evidence" value="ECO:0007669"/>
    <property type="project" value="InterPro"/>
</dbReference>
<dbReference type="FunFam" id="2.60.120.320:FF:000001">
    <property type="entry name" value="Thiamine pyrophosphokinase"/>
    <property type="match status" value="1"/>
</dbReference>
<keyword evidence="1" id="KW-0808">Transferase</keyword>
<dbReference type="GO" id="GO:0006772">
    <property type="term" value="P:thiamine metabolic process"/>
    <property type="evidence" value="ECO:0007669"/>
    <property type="project" value="InterPro"/>
</dbReference>
<dbReference type="InterPro" id="IPR036759">
    <property type="entry name" value="TPK_catalytic_sf"/>
</dbReference>
<dbReference type="CDD" id="cd07995">
    <property type="entry name" value="TPK"/>
    <property type="match status" value="1"/>
</dbReference>
<keyword evidence="3" id="KW-0418">Kinase</keyword>
<sequence>MATNGSLPTKIFCDAGPSCNDGISEWDTTWITSMDIKPLKHHKYAMLILNRPIAHNAKFLKNLWNHATIRVAVDGGTERWDHFLSTQTEAFTKDVKIPDLITGDFDSITPETYDKYKKKGCKMIHTPDQNHTDFTKALMEVLIHSNLIGVELDSAIAFAQNSGRIDQVLGNIQTLFLARDKLLMTPTIKVYLISDESISWILSPGDHIIPVSEETRKAKRVWCSLVPIGEPCKKISSTGLKWNLGDCHQLKYGNLVSTSNTFDGSDTVTINCSNTVLWSMILATTDR</sequence>
<name>A0A9P0C3E0_CHRIL</name>
<dbReference type="Pfam" id="PF04265">
    <property type="entry name" value="TPK_B1_binding"/>
    <property type="match status" value="1"/>
</dbReference>
<evidence type="ECO:0000313" key="6">
    <source>
        <dbReference type="EMBL" id="CAH0605526.1"/>
    </source>
</evidence>
<dbReference type="SUPFAM" id="SSF63999">
    <property type="entry name" value="Thiamin pyrophosphokinase, catalytic domain"/>
    <property type="match status" value="1"/>
</dbReference>
<dbReference type="NCBIfam" id="TIGR01378">
    <property type="entry name" value="thi_PPkinase"/>
    <property type="match status" value="1"/>
</dbReference>
<gene>
    <name evidence="6" type="ORF">CINC_LOCUS11499</name>
</gene>
<dbReference type="SUPFAM" id="SSF63862">
    <property type="entry name" value="Thiamin pyrophosphokinase, substrate-binding domain"/>
    <property type="match status" value="1"/>
</dbReference>
<evidence type="ECO:0000256" key="2">
    <source>
        <dbReference type="ARBA" id="ARBA00022741"/>
    </source>
</evidence>
<dbReference type="InterPro" id="IPR006282">
    <property type="entry name" value="Thi_PPkinase"/>
</dbReference>
<dbReference type="OrthoDB" id="25149at2759"/>
<dbReference type="Gene3D" id="3.40.50.10240">
    <property type="entry name" value="Thiamin pyrophosphokinase, catalytic domain"/>
    <property type="match status" value="1"/>
</dbReference>
<evidence type="ECO:0000313" key="7">
    <source>
        <dbReference type="Proteomes" id="UP001154114"/>
    </source>
</evidence>
<accession>A0A9P0C3E0</accession>
<dbReference type="AlphaFoldDB" id="A0A9P0C3E0"/>
<dbReference type="InterPro" id="IPR007371">
    <property type="entry name" value="TPK_catalytic"/>
</dbReference>
<proteinExistence type="predicted"/>
<dbReference type="GO" id="GO:0030975">
    <property type="term" value="F:thiamine binding"/>
    <property type="evidence" value="ECO:0007669"/>
    <property type="project" value="InterPro"/>
</dbReference>
<dbReference type="PANTHER" id="PTHR13622">
    <property type="entry name" value="THIAMIN PYROPHOSPHOKINASE"/>
    <property type="match status" value="1"/>
</dbReference>
<evidence type="ECO:0000256" key="3">
    <source>
        <dbReference type="ARBA" id="ARBA00022777"/>
    </source>
</evidence>
<dbReference type="Pfam" id="PF04263">
    <property type="entry name" value="TPK_catalytic"/>
    <property type="match status" value="1"/>
</dbReference>
<dbReference type="EMBL" id="LR824009">
    <property type="protein sequence ID" value="CAH0605526.1"/>
    <property type="molecule type" value="Genomic_DNA"/>
</dbReference>
<dbReference type="Gene3D" id="2.60.120.320">
    <property type="entry name" value="Thiamin pyrophosphokinase, thiamin-binding domain"/>
    <property type="match status" value="1"/>
</dbReference>
<dbReference type="FunFam" id="3.40.50.10240:FF:000006">
    <property type="entry name" value="Thiamin pyrophosphokinase 1"/>
    <property type="match status" value="1"/>
</dbReference>
<dbReference type="InterPro" id="IPR036371">
    <property type="entry name" value="TPK_B1-bd_sf"/>
</dbReference>
<dbReference type="Proteomes" id="UP001154114">
    <property type="component" value="Chromosome 6"/>
</dbReference>
<organism evidence="6 7">
    <name type="scientific">Chrysodeixis includens</name>
    <name type="common">Soybean looper</name>
    <name type="synonym">Pseudoplusia includens</name>
    <dbReference type="NCBI Taxonomy" id="689277"/>
    <lineage>
        <taxon>Eukaryota</taxon>
        <taxon>Metazoa</taxon>
        <taxon>Ecdysozoa</taxon>
        <taxon>Arthropoda</taxon>
        <taxon>Hexapoda</taxon>
        <taxon>Insecta</taxon>
        <taxon>Pterygota</taxon>
        <taxon>Neoptera</taxon>
        <taxon>Endopterygota</taxon>
        <taxon>Lepidoptera</taxon>
        <taxon>Glossata</taxon>
        <taxon>Ditrysia</taxon>
        <taxon>Noctuoidea</taxon>
        <taxon>Noctuidae</taxon>
        <taxon>Plusiinae</taxon>
        <taxon>Chrysodeixis</taxon>
    </lineage>
</organism>
<dbReference type="GO" id="GO:0016301">
    <property type="term" value="F:kinase activity"/>
    <property type="evidence" value="ECO:0007669"/>
    <property type="project" value="UniProtKB-KW"/>
</dbReference>
<feature type="domain" description="Thiamin pyrophosphokinase thiamin-binding" evidence="5">
    <location>
        <begin position="205"/>
        <end position="277"/>
    </location>
</feature>
<keyword evidence="7" id="KW-1185">Reference proteome</keyword>
<evidence type="ECO:0000256" key="1">
    <source>
        <dbReference type="ARBA" id="ARBA00022679"/>
    </source>
</evidence>
<dbReference type="PANTHER" id="PTHR13622:SF8">
    <property type="entry name" value="THIAMIN PYROPHOSPHOKINASE 1"/>
    <property type="match status" value="1"/>
</dbReference>
<keyword evidence="4" id="KW-0067">ATP-binding</keyword>
<evidence type="ECO:0000259" key="5">
    <source>
        <dbReference type="SMART" id="SM00983"/>
    </source>
</evidence>
<keyword evidence="2" id="KW-0547">Nucleotide-binding</keyword>
<evidence type="ECO:0000256" key="4">
    <source>
        <dbReference type="ARBA" id="ARBA00022840"/>
    </source>
</evidence>
<dbReference type="InterPro" id="IPR007373">
    <property type="entry name" value="Thiamin_PyroPKinase_B1-bd"/>
</dbReference>
<reference evidence="6" key="1">
    <citation type="submission" date="2021-12" db="EMBL/GenBank/DDBJ databases">
        <authorList>
            <person name="King R."/>
        </authorList>
    </citation>
    <scope>NUCLEOTIDE SEQUENCE</scope>
</reference>
<dbReference type="SMART" id="SM00983">
    <property type="entry name" value="TPK_B1_binding"/>
    <property type="match status" value="1"/>
</dbReference>
<dbReference type="GO" id="GO:0005524">
    <property type="term" value="F:ATP binding"/>
    <property type="evidence" value="ECO:0007669"/>
    <property type="project" value="UniProtKB-KW"/>
</dbReference>
<protein>
    <recommendedName>
        <fullName evidence="5">Thiamin pyrophosphokinase thiamin-binding domain-containing protein</fullName>
    </recommendedName>
</protein>
<dbReference type="GO" id="GO:0004788">
    <property type="term" value="F:thiamine diphosphokinase activity"/>
    <property type="evidence" value="ECO:0007669"/>
    <property type="project" value="InterPro"/>
</dbReference>